<dbReference type="Proteomes" id="UP000607645">
    <property type="component" value="Unassembled WGS sequence"/>
</dbReference>
<protein>
    <recommendedName>
        <fullName evidence="4">AlgX/AlgJ SGNH hydrolase-like domain-containing protein</fullName>
    </recommendedName>
</protein>
<dbReference type="RefSeq" id="WP_186919176.1">
    <property type="nucleotide sequence ID" value="NZ_JACOPQ010000007.1"/>
</dbReference>
<evidence type="ECO:0000313" key="2">
    <source>
        <dbReference type="EMBL" id="MBC5737357.1"/>
    </source>
</evidence>
<sequence length="373" mass="42398">MSKKYCIFITALFCAFIGVFLAAGAVSPDRTNSELENRPLQQLPTPTVKTLLSSEFMSSFETYCNDQFFLRDGWVAMKSSTERALGKNENNGVYFGREDTLISRFEEPDQKRLDTNLGYVDQFVQNAGVPVYLSIIPGSVSIWADRLPEGAPNADQKAVIDQIAQKTTARYYDSYQNLWDHRDEDVYYRTDHHWTSLGAYYGYVSLMDALGMEAVPLEQYTKQTVSDSFYGTTFSSSGVRWVAPDDIDIYVPDPGVEVESWFTGAPETGSLYNWDKLDIKDKYTFFMGGNQSLGVIKNPNVDGPKLLILRDSYTDSLVPFLTAHFSEIHLIDLRYYRYSIPQYIRDNGIDTAVVLYSAANFVTDTNFFTLRQE</sequence>
<dbReference type="AlphaFoldDB" id="A0A8J6M831"/>
<organism evidence="2 3">
    <name type="scientific">Lawsonibacter faecis</name>
    <dbReference type="NCBI Taxonomy" id="2763052"/>
    <lineage>
        <taxon>Bacteria</taxon>
        <taxon>Bacillati</taxon>
        <taxon>Bacillota</taxon>
        <taxon>Clostridia</taxon>
        <taxon>Eubacteriales</taxon>
        <taxon>Oscillospiraceae</taxon>
        <taxon>Lawsonibacter</taxon>
    </lineage>
</organism>
<dbReference type="InterPro" id="IPR025945">
    <property type="entry name" value="DHHW"/>
</dbReference>
<dbReference type="Pfam" id="PF14286">
    <property type="entry name" value="DHHW"/>
    <property type="match status" value="1"/>
</dbReference>
<evidence type="ECO:0000256" key="1">
    <source>
        <dbReference type="SAM" id="SignalP"/>
    </source>
</evidence>
<gene>
    <name evidence="2" type="ORF">H8S62_10115</name>
</gene>
<dbReference type="EMBL" id="JACOPQ010000007">
    <property type="protein sequence ID" value="MBC5737357.1"/>
    <property type="molecule type" value="Genomic_DNA"/>
</dbReference>
<name>A0A8J6M831_9FIRM</name>
<accession>A0A8J6M831</accession>
<feature type="signal peptide" evidence="1">
    <location>
        <begin position="1"/>
        <end position="22"/>
    </location>
</feature>
<keyword evidence="3" id="KW-1185">Reference proteome</keyword>
<feature type="chain" id="PRO_5039324881" description="AlgX/AlgJ SGNH hydrolase-like domain-containing protein" evidence="1">
    <location>
        <begin position="23"/>
        <end position="373"/>
    </location>
</feature>
<comment type="caution">
    <text evidence="2">The sequence shown here is derived from an EMBL/GenBank/DDBJ whole genome shotgun (WGS) entry which is preliminary data.</text>
</comment>
<evidence type="ECO:0000313" key="3">
    <source>
        <dbReference type="Proteomes" id="UP000607645"/>
    </source>
</evidence>
<proteinExistence type="predicted"/>
<evidence type="ECO:0008006" key="4">
    <source>
        <dbReference type="Google" id="ProtNLM"/>
    </source>
</evidence>
<keyword evidence="1" id="KW-0732">Signal</keyword>
<reference evidence="2" key="1">
    <citation type="submission" date="2020-08" db="EMBL/GenBank/DDBJ databases">
        <title>Genome public.</title>
        <authorList>
            <person name="Liu C."/>
            <person name="Sun Q."/>
        </authorList>
    </citation>
    <scope>NUCLEOTIDE SEQUENCE</scope>
    <source>
        <strain evidence="2">NSJ-52</strain>
    </source>
</reference>